<organism evidence="3 4">
    <name type="scientific">Strongyloides papillosus</name>
    <name type="common">Intestinal threadworm</name>
    <dbReference type="NCBI Taxonomy" id="174720"/>
    <lineage>
        <taxon>Eukaryota</taxon>
        <taxon>Metazoa</taxon>
        <taxon>Ecdysozoa</taxon>
        <taxon>Nematoda</taxon>
        <taxon>Chromadorea</taxon>
        <taxon>Rhabditida</taxon>
        <taxon>Tylenchina</taxon>
        <taxon>Panagrolaimomorpha</taxon>
        <taxon>Strongyloidoidea</taxon>
        <taxon>Strongyloididae</taxon>
        <taxon>Strongyloides</taxon>
    </lineage>
</organism>
<evidence type="ECO:0000256" key="1">
    <source>
        <dbReference type="SAM" id="MobiDB-lite"/>
    </source>
</evidence>
<dbReference type="WBParaSite" id="SPAL_0000107500.1">
    <property type="protein sequence ID" value="SPAL_0000107500.1"/>
    <property type="gene ID" value="SPAL_0000107500"/>
</dbReference>
<accession>A0A0N5B4S6</accession>
<evidence type="ECO:0000256" key="2">
    <source>
        <dbReference type="SAM" id="SignalP"/>
    </source>
</evidence>
<reference evidence="4" key="1">
    <citation type="submission" date="2017-02" db="UniProtKB">
        <authorList>
            <consortium name="WormBaseParasite"/>
        </authorList>
    </citation>
    <scope>IDENTIFICATION</scope>
</reference>
<dbReference type="Proteomes" id="UP000046392">
    <property type="component" value="Unplaced"/>
</dbReference>
<feature type="compositionally biased region" description="Polar residues" evidence="1">
    <location>
        <begin position="762"/>
        <end position="781"/>
    </location>
</feature>
<evidence type="ECO:0000313" key="4">
    <source>
        <dbReference type="WBParaSite" id="SPAL_0000107500.1"/>
    </source>
</evidence>
<protein>
    <submittedName>
        <fullName evidence="4">Uncharacterized protein</fullName>
    </submittedName>
</protein>
<feature type="signal peptide" evidence="2">
    <location>
        <begin position="1"/>
        <end position="19"/>
    </location>
</feature>
<evidence type="ECO:0000313" key="3">
    <source>
        <dbReference type="Proteomes" id="UP000046392"/>
    </source>
</evidence>
<name>A0A0N5B4S6_STREA</name>
<proteinExistence type="predicted"/>
<sequence>MIKFEYYFILLIQLPLSLPVVLVSTPFDNFRIECPQRHGVQRLNIRMAESQGYKRTDAVFSISCGNIQELSPWDTIPDAISDMEYESCHYTEGFDPILEKHKNITCGARKYLSGITRISGTKTSLMCCKLRTRDVSKCEEKEFEKPLGSGRFVEIQYEGMLINNININNDVYSVRFCSFMPRAVGFIYDEAATSTLSPTTSQKPTTTTPITQTMMDNLMSNKYTYESSFPKLITPHELKMIDNKKNNLLFNNHFNNVQIINEKNIEPMKNVNENVENQEFVATKIGFENKNTYSILGNVSDDEKKIAKSTKPSKIDLIDSKDNQYTKSILPLLELPHEEHPKSSSNNHQQKQKLEIINIGSVNEMNDSEPEKVNVSIDKSTIVANTRQNTISRIEVNKNLPIIEASKQPSFNSHYKNIQTSPIVIEEEIISGDSDDLKTSKSSERKELHSNSFENIANTVYTSKSTEKLPHPSPLPIPFSGFSEQSSTTDVLSGEKVDIARATVAKLHYSLKYNKKYNHTRSALGSKTFIGSDDSMMKDEIQENVTPNIGNLVSTTTRYTTTQYVPRKNRKSKIESTIKSTESTTKQPLKYGTTKLIKQDIIKDDNIINALTSRNEIRPEFPQSTKKVYTSKELNEMEKNSNLMISKVDEFAQIPFDETFEPKDYHSSSENKYIPAKEPIQQAIDEQYKLNGYSPKNYSTKVTYYQPPVPQGRLKPSSALHYNGDNDTNEYVEERSMSSNKGPLIDEDLDNSPFDDPISESLLLSQQDMKQSNIRQNQELDSPQGIDRDFLPRNYLPSHDIRRAPQKTYLENSYHPKSLKTIEKIQTTLPPLTIFKHGHKENSMELQPLTVIKNDDIKKMENFEDTLTTTILNSEFLVRDNNVNSQRIDNNLYIPLTTEEPKILPTQTPITTPTTKYNENIFYRVPKIKIPRKKEKYLTFCTKEDAVRDENNLVIACGGDYDVWIPPRCPQGSSCFLTSDSTYRICCPVSSG</sequence>
<keyword evidence="3" id="KW-1185">Reference proteome</keyword>
<dbReference type="AlphaFoldDB" id="A0A0N5B4S6"/>
<feature type="region of interest" description="Disordered" evidence="1">
    <location>
        <begin position="732"/>
        <end position="794"/>
    </location>
</feature>
<feature type="chain" id="PRO_5005893890" evidence="2">
    <location>
        <begin position="20"/>
        <end position="992"/>
    </location>
</feature>
<feature type="region of interest" description="Disordered" evidence="1">
    <location>
        <begin position="708"/>
        <end position="727"/>
    </location>
</feature>
<keyword evidence="2" id="KW-0732">Signal</keyword>